<evidence type="ECO:0000256" key="6">
    <source>
        <dbReference type="ARBA" id="ARBA00022840"/>
    </source>
</evidence>
<dbReference type="PIRSF" id="PIRSF001296">
    <property type="entry name" value="K_ATPase_KdpC"/>
    <property type="match status" value="1"/>
</dbReference>
<keyword evidence="7 11" id="KW-0630">Potassium</keyword>
<keyword evidence="6 11" id="KW-0067">ATP-binding</keyword>
<dbReference type="Proteomes" id="UP000644699">
    <property type="component" value="Unassembled WGS sequence"/>
</dbReference>
<comment type="function">
    <text evidence="11">Part of the high-affinity ATP-driven potassium transport (or Kdp) system, which catalyzes the hydrolysis of ATP coupled with the electrogenic transport of potassium into the cytoplasm. This subunit acts as a catalytic chaperone that increases the ATP-binding affinity of the ATP-hydrolyzing subunit KdpB by the formation of a transient KdpB/KdpC/ATP ternary complex.</text>
</comment>
<reference evidence="13" key="1">
    <citation type="journal article" date="2014" name="Int. J. Syst. Evol. Microbiol.">
        <title>Complete genome sequence of Corynebacterium casei LMG S-19264T (=DSM 44701T), isolated from a smear-ripened cheese.</title>
        <authorList>
            <consortium name="US DOE Joint Genome Institute (JGI-PGF)"/>
            <person name="Walter F."/>
            <person name="Albersmeier A."/>
            <person name="Kalinowski J."/>
            <person name="Ruckert C."/>
        </authorList>
    </citation>
    <scope>NUCLEOTIDE SEQUENCE</scope>
    <source>
        <strain evidence="13">CGMCC 1.15367</strain>
    </source>
</reference>
<dbReference type="PANTHER" id="PTHR30042:SF2">
    <property type="entry name" value="POTASSIUM-TRANSPORTING ATPASE KDPC SUBUNIT"/>
    <property type="match status" value="1"/>
</dbReference>
<proteinExistence type="inferred from homology"/>
<dbReference type="PANTHER" id="PTHR30042">
    <property type="entry name" value="POTASSIUM-TRANSPORTING ATPASE C CHAIN"/>
    <property type="match status" value="1"/>
</dbReference>
<name>A0A917A2J9_9HYPH</name>
<organism evidence="13 14">
    <name type="scientific">Aureimonas endophytica</name>
    <dbReference type="NCBI Taxonomy" id="2027858"/>
    <lineage>
        <taxon>Bacteria</taxon>
        <taxon>Pseudomonadati</taxon>
        <taxon>Pseudomonadota</taxon>
        <taxon>Alphaproteobacteria</taxon>
        <taxon>Hyphomicrobiales</taxon>
        <taxon>Aurantimonadaceae</taxon>
        <taxon>Aureimonas</taxon>
    </lineage>
</organism>
<feature type="region of interest" description="Disordered" evidence="12">
    <location>
        <begin position="188"/>
        <end position="208"/>
    </location>
</feature>
<dbReference type="NCBIfam" id="TIGR00681">
    <property type="entry name" value="kdpC"/>
    <property type="match status" value="1"/>
</dbReference>
<evidence type="ECO:0000313" key="13">
    <source>
        <dbReference type="EMBL" id="GGE23217.1"/>
    </source>
</evidence>
<evidence type="ECO:0000256" key="10">
    <source>
        <dbReference type="ARBA" id="ARBA00023136"/>
    </source>
</evidence>
<dbReference type="AlphaFoldDB" id="A0A917A2J9"/>
<comment type="subcellular location">
    <subcellularLocation>
        <location evidence="11">Cell membrane</location>
        <topology evidence="11">Single-pass membrane protein</topology>
    </subcellularLocation>
</comment>
<keyword evidence="1 11" id="KW-0813">Transport</keyword>
<accession>A0A917A2J9</accession>
<dbReference type="NCBIfam" id="NF001454">
    <property type="entry name" value="PRK00315.1"/>
    <property type="match status" value="1"/>
</dbReference>
<dbReference type="GO" id="GO:0008556">
    <property type="term" value="F:P-type potassium transmembrane transporter activity"/>
    <property type="evidence" value="ECO:0007669"/>
    <property type="project" value="InterPro"/>
</dbReference>
<comment type="similarity">
    <text evidence="11">Belongs to the KdpC family.</text>
</comment>
<dbReference type="RefSeq" id="WP_188913126.1">
    <property type="nucleotide sequence ID" value="NZ_BMIQ01000012.1"/>
</dbReference>
<dbReference type="Pfam" id="PF02669">
    <property type="entry name" value="KdpC"/>
    <property type="match status" value="1"/>
</dbReference>
<keyword evidence="5 11" id="KW-0547">Nucleotide-binding</keyword>
<sequence length="208" mass="20503">MLQQLRPALAGLGCFTVLLGLAYPLAMTGIAQRLFPDAANGSLVTRDGVPVGSSLIGQAFAAPIYLHPRPSAAGTGYDGTASSGTNLGPTSAKLAERLKADGAALKAETGAGLLPADAITTSGSGLDPDISPAFAALQAPRIASARRIDLREVKRIIAAGTAGRTFGLLGEPRVNVLAVNLALDAAAAPKSAPASGTPTAASAGAPAG</sequence>
<gene>
    <name evidence="11 13" type="primary">kdpC</name>
    <name evidence="13" type="ORF">GCM10011390_48310</name>
</gene>
<evidence type="ECO:0000256" key="3">
    <source>
        <dbReference type="ARBA" id="ARBA00022538"/>
    </source>
</evidence>
<keyword evidence="2 11" id="KW-1003">Cell membrane</keyword>
<keyword evidence="9 11" id="KW-0406">Ion transport</keyword>
<dbReference type="GO" id="GO:0005524">
    <property type="term" value="F:ATP binding"/>
    <property type="evidence" value="ECO:0007669"/>
    <property type="project" value="UniProtKB-UniRule"/>
</dbReference>
<comment type="caution">
    <text evidence="13">The sequence shown here is derived from an EMBL/GenBank/DDBJ whole genome shotgun (WGS) entry which is preliminary data.</text>
</comment>
<evidence type="ECO:0000256" key="12">
    <source>
        <dbReference type="SAM" id="MobiDB-lite"/>
    </source>
</evidence>
<evidence type="ECO:0000256" key="7">
    <source>
        <dbReference type="ARBA" id="ARBA00022958"/>
    </source>
</evidence>
<evidence type="ECO:0000256" key="2">
    <source>
        <dbReference type="ARBA" id="ARBA00022475"/>
    </source>
</evidence>
<dbReference type="HAMAP" id="MF_00276">
    <property type="entry name" value="KdpC"/>
    <property type="match status" value="1"/>
</dbReference>
<evidence type="ECO:0000256" key="11">
    <source>
        <dbReference type="HAMAP-Rule" id="MF_00276"/>
    </source>
</evidence>
<evidence type="ECO:0000256" key="5">
    <source>
        <dbReference type="ARBA" id="ARBA00022741"/>
    </source>
</evidence>
<keyword evidence="8 11" id="KW-1133">Transmembrane helix</keyword>
<comment type="subunit">
    <text evidence="11">The system is composed of three essential subunits: KdpA, KdpB and KdpC.</text>
</comment>
<dbReference type="InterPro" id="IPR003820">
    <property type="entry name" value="KdpC"/>
</dbReference>
<evidence type="ECO:0000256" key="8">
    <source>
        <dbReference type="ARBA" id="ARBA00022989"/>
    </source>
</evidence>
<keyword evidence="3 11" id="KW-0633">Potassium transport</keyword>
<evidence type="ECO:0000256" key="1">
    <source>
        <dbReference type="ARBA" id="ARBA00022448"/>
    </source>
</evidence>
<evidence type="ECO:0000256" key="9">
    <source>
        <dbReference type="ARBA" id="ARBA00023065"/>
    </source>
</evidence>
<evidence type="ECO:0000313" key="14">
    <source>
        <dbReference type="Proteomes" id="UP000644699"/>
    </source>
</evidence>
<reference evidence="13" key="2">
    <citation type="submission" date="2020-09" db="EMBL/GenBank/DDBJ databases">
        <authorList>
            <person name="Sun Q."/>
            <person name="Zhou Y."/>
        </authorList>
    </citation>
    <scope>NUCLEOTIDE SEQUENCE</scope>
    <source>
        <strain evidence="13">CGMCC 1.15367</strain>
    </source>
</reference>
<dbReference type="GO" id="GO:0005886">
    <property type="term" value="C:plasma membrane"/>
    <property type="evidence" value="ECO:0007669"/>
    <property type="project" value="UniProtKB-SubCell"/>
</dbReference>
<evidence type="ECO:0000256" key="4">
    <source>
        <dbReference type="ARBA" id="ARBA00022692"/>
    </source>
</evidence>
<keyword evidence="4 11" id="KW-0812">Transmembrane</keyword>
<keyword evidence="10 11" id="KW-0472">Membrane</keyword>
<dbReference type="EMBL" id="BMIQ01000012">
    <property type="protein sequence ID" value="GGE23217.1"/>
    <property type="molecule type" value="Genomic_DNA"/>
</dbReference>
<keyword evidence="14" id="KW-1185">Reference proteome</keyword>
<protein>
    <recommendedName>
        <fullName evidence="11">Potassium-transporting ATPase KdpC subunit</fullName>
    </recommendedName>
    <alternativeName>
        <fullName evidence="11">ATP phosphohydrolase [potassium-transporting] C chain</fullName>
    </alternativeName>
    <alternativeName>
        <fullName evidence="11">Potassium-binding and translocating subunit C</fullName>
    </alternativeName>
    <alternativeName>
        <fullName evidence="11">Potassium-translocating ATPase C chain</fullName>
    </alternativeName>
</protein>